<feature type="compositionally biased region" description="Polar residues" evidence="1">
    <location>
        <begin position="198"/>
        <end position="213"/>
    </location>
</feature>
<accession>A0A9Q4C5D3</accession>
<dbReference type="RefSeq" id="WP_266087619.1">
    <property type="nucleotide sequence ID" value="NZ_RKLV01000008.1"/>
</dbReference>
<keyword evidence="2" id="KW-0472">Membrane</keyword>
<protein>
    <submittedName>
        <fullName evidence="3">Uncharacterized protein</fullName>
    </submittedName>
</protein>
<feature type="region of interest" description="Disordered" evidence="1">
    <location>
        <begin position="1"/>
        <end position="26"/>
    </location>
</feature>
<keyword evidence="2" id="KW-0812">Transmembrane</keyword>
<proteinExistence type="predicted"/>
<name>A0A9Q4C5D3_9EURY</name>
<comment type="caution">
    <text evidence="3">The sequence shown here is derived from an EMBL/GenBank/DDBJ whole genome shotgun (WGS) entry which is preliminary data.</text>
</comment>
<evidence type="ECO:0000313" key="3">
    <source>
        <dbReference type="EMBL" id="MCX2819400.1"/>
    </source>
</evidence>
<dbReference type="EMBL" id="RKLV01000008">
    <property type="protein sequence ID" value="MCX2819400.1"/>
    <property type="molecule type" value="Genomic_DNA"/>
</dbReference>
<evidence type="ECO:0000313" key="4">
    <source>
        <dbReference type="Proteomes" id="UP001149411"/>
    </source>
</evidence>
<feature type="transmembrane region" description="Helical" evidence="2">
    <location>
        <begin position="33"/>
        <end position="51"/>
    </location>
</feature>
<gene>
    <name evidence="3" type="ORF">EGH25_08560</name>
</gene>
<sequence>MDSRGGMEDDGYGNIPQVEGTDSPQSSVSRTRFLTAFLTSIALLALLILIVSQGFVSAQTGAVVGGAGGFYAEIDRLEAQGAYIYPAVGQTATCPRKEDGSIVERPTGDGRLGDGDTALPLLRVDLRDASIPAGNRVRFIKAINTPNLPVGISSFSITIEQGASPGRTTLDNTSILVREISGDRLDLGEVFINESRTKTASDNPTGRNSTFGPSPTGYLDSTGKRSMPFLGEFVVKGETATIVGGEAIAHYVSFSRFRISDVNIKLGYNQNEEYAPDEGSVGGPGCPI</sequence>
<dbReference type="Proteomes" id="UP001149411">
    <property type="component" value="Unassembled WGS sequence"/>
</dbReference>
<keyword evidence="2" id="KW-1133">Transmembrane helix</keyword>
<keyword evidence="4" id="KW-1185">Reference proteome</keyword>
<evidence type="ECO:0000256" key="1">
    <source>
        <dbReference type="SAM" id="MobiDB-lite"/>
    </source>
</evidence>
<reference evidence="3" key="1">
    <citation type="submission" date="2022-09" db="EMBL/GenBank/DDBJ databases">
        <title>Haloadaptaus new haloarchaeum isolated from saline soil.</title>
        <authorList>
            <person name="Duran-Viseras A."/>
            <person name="Sanchez-Porro C."/>
            <person name="Ventosa A."/>
        </authorList>
    </citation>
    <scope>NUCLEOTIDE SEQUENCE</scope>
    <source>
        <strain evidence="3">F3-133</strain>
    </source>
</reference>
<dbReference type="AlphaFoldDB" id="A0A9Q4C5D3"/>
<organism evidence="3 4">
    <name type="scientific">Halorutilus salinus</name>
    <dbReference type="NCBI Taxonomy" id="2487751"/>
    <lineage>
        <taxon>Archaea</taxon>
        <taxon>Methanobacteriati</taxon>
        <taxon>Methanobacteriota</taxon>
        <taxon>Stenosarchaea group</taxon>
        <taxon>Halobacteria</taxon>
        <taxon>Halorutilales</taxon>
        <taxon>Halorutilaceae</taxon>
        <taxon>Halorutilus</taxon>
    </lineage>
</organism>
<evidence type="ECO:0000256" key="2">
    <source>
        <dbReference type="SAM" id="Phobius"/>
    </source>
</evidence>
<feature type="region of interest" description="Disordered" evidence="1">
    <location>
        <begin position="197"/>
        <end position="219"/>
    </location>
</feature>